<dbReference type="InterPro" id="IPR036637">
    <property type="entry name" value="Phosphohistidine_dom_sf"/>
</dbReference>
<evidence type="ECO:0000313" key="2">
    <source>
        <dbReference type="EMBL" id="ALG09992.1"/>
    </source>
</evidence>
<dbReference type="AlphaFoldDB" id="A0A0N9I2A6"/>
<dbReference type="Proteomes" id="UP000063699">
    <property type="component" value="Chromosome"/>
</dbReference>
<dbReference type="SUPFAM" id="SSF52009">
    <property type="entry name" value="Phosphohistidine domain"/>
    <property type="match status" value="1"/>
</dbReference>
<proteinExistence type="predicted"/>
<accession>A0A0N9I2A6</accession>
<dbReference type="PANTHER" id="PTHR43615:SF1">
    <property type="entry name" value="PPDK_N DOMAIN-CONTAINING PROTEIN"/>
    <property type="match status" value="1"/>
</dbReference>
<name>A0A0N9I2A6_9PSEU</name>
<evidence type="ECO:0000313" key="3">
    <source>
        <dbReference type="Proteomes" id="UP000063699"/>
    </source>
</evidence>
<reference evidence="2 3" key="1">
    <citation type="submission" date="2015-07" db="EMBL/GenBank/DDBJ databases">
        <title>Genome sequencing of Kibdelosporangium phytohabitans.</title>
        <authorList>
            <person name="Qin S."/>
            <person name="Xing K."/>
        </authorList>
    </citation>
    <scope>NUCLEOTIDE SEQUENCE [LARGE SCALE GENOMIC DNA]</scope>
    <source>
        <strain evidence="2 3">KLBMP1111</strain>
    </source>
</reference>
<keyword evidence="3" id="KW-1185">Reference proteome</keyword>
<dbReference type="Gene3D" id="3.50.30.10">
    <property type="entry name" value="Phosphohistidine domain"/>
    <property type="match status" value="1"/>
</dbReference>
<dbReference type="PANTHER" id="PTHR43615">
    <property type="entry name" value="PHOSPHOENOLPYRUVATE SYNTHASE-RELATED"/>
    <property type="match status" value="1"/>
</dbReference>
<dbReference type="InterPro" id="IPR008279">
    <property type="entry name" value="PEP-util_enz_mobile_dom"/>
</dbReference>
<dbReference type="RefSeq" id="WP_054291896.1">
    <property type="nucleotide sequence ID" value="NZ_CP012752.1"/>
</dbReference>
<dbReference type="OrthoDB" id="9765468at2"/>
<dbReference type="STRING" id="860235.AOZ06_26585"/>
<dbReference type="InterPro" id="IPR051549">
    <property type="entry name" value="PEP_Utilizing_Enz"/>
</dbReference>
<sequence>MGARIRDYLDVAGLRIATGYDVSNRYPSELPKLLVNVFRSGQSGASESTGDRAAELRALVTPGRRAEFDELLTEARACYRIRDERSWYGDAWATGIARRALLTAGDRLVAAGVLDDRAQAVDLTHRELVTLLRGGAADTGPAREYAAYRSATSVLSAPEFLGQAVEYPKLAWLPPGARRIAEALSDDVTPDEQAWASEGLPGVPASRGVAVGTARVVSTLDDMDRLAEGDILVCRATSPAYNTALPIILAVVTAQGGPFSHAAIVAREFGIPAVVGVPGATELIPDGARLRVDGDAGVVEVLD</sequence>
<gene>
    <name evidence="2" type="ORF">AOZ06_26585</name>
</gene>
<organism evidence="2 3">
    <name type="scientific">Kibdelosporangium phytohabitans</name>
    <dbReference type="NCBI Taxonomy" id="860235"/>
    <lineage>
        <taxon>Bacteria</taxon>
        <taxon>Bacillati</taxon>
        <taxon>Actinomycetota</taxon>
        <taxon>Actinomycetes</taxon>
        <taxon>Pseudonocardiales</taxon>
        <taxon>Pseudonocardiaceae</taxon>
        <taxon>Kibdelosporangium</taxon>
    </lineage>
</organism>
<dbReference type="Pfam" id="PF00391">
    <property type="entry name" value="PEP-utilizers"/>
    <property type="match status" value="1"/>
</dbReference>
<dbReference type="EMBL" id="CP012752">
    <property type="protein sequence ID" value="ALG09992.1"/>
    <property type="molecule type" value="Genomic_DNA"/>
</dbReference>
<feature type="domain" description="PEP-utilising enzyme mobile" evidence="1">
    <location>
        <begin position="227"/>
        <end position="297"/>
    </location>
</feature>
<dbReference type="KEGG" id="kphy:AOZ06_26585"/>
<dbReference type="GO" id="GO:0016772">
    <property type="term" value="F:transferase activity, transferring phosphorus-containing groups"/>
    <property type="evidence" value="ECO:0007669"/>
    <property type="project" value="InterPro"/>
</dbReference>
<evidence type="ECO:0000259" key="1">
    <source>
        <dbReference type="Pfam" id="PF00391"/>
    </source>
</evidence>
<protein>
    <recommendedName>
        <fullName evidence="1">PEP-utilising enzyme mobile domain-containing protein</fullName>
    </recommendedName>
</protein>